<sequence>MKDSPIMCTFMIVDATFNVVNLLFNHALVFDNLIMTGKNALNAGLLLATLASGAAFLSASPDAPAASVKALSAAAMLSGLLGAHLTASIGGADMPVVITLLNSYSGYALAAEGFTLNNDLLTTVGALIGSSGAILSYIMCKAMNRSLANVILGGYGNSKPHVSAAPFSLTQNVNNGSDGSSDGFLPRIHKEIDPEGAASLLLEAKSVVIVPGFGMAVANAQHIVALLVKELQKAGVKVRFGIHPVAGRMPGQMNVLLAEAGVPYDIVYEMEEINPELQHTDVALVIGANDTVNSAALEDPSSVIAGMPVIEVWNAKTVIFMKRSMGVGYAGADNPVFYKPCTSMLLGDAKQKSEALLSAIKQAMSIKS</sequence>
<evidence type="ECO:0000256" key="5">
    <source>
        <dbReference type="ARBA" id="ARBA00022967"/>
    </source>
</evidence>
<dbReference type="STRING" id="1157962.A0A250XGC8"/>
<evidence type="ECO:0000313" key="12">
    <source>
        <dbReference type="Proteomes" id="UP000232323"/>
    </source>
</evidence>
<feature type="domain" description="NADP transhydrogenase beta-like" evidence="10">
    <location>
        <begin position="32"/>
        <end position="358"/>
    </location>
</feature>
<dbReference type="AlphaFoldDB" id="A0A250XGC8"/>
<dbReference type="PANTHER" id="PTHR10160">
    <property type="entry name" value="NAD(P) TRANSHYDROGENASE"/>
    <property type="match status" value="1"/>
</dbReference>
<keyword evidence="8" id="KW-0472">Membrane</keyword>
<reference evidence="11 12" key="1">
    <citation type="submission" date="2017-08" db="EMBL/GenBank/DDBJ databases">
        <title>Acidophilic green algal genome provides insights into adaptation to an acidic environment.</title>
        <authorList>
            <person name="Hirooka S."/>
            <person name="Hirose Y."/>
            <person name="Kanesaki Y."/>
            <person name="Higuchi S."/>
            <person name="Fujiwara T."/>
            <person name="Onuma R."/>
            <person name="Era A."/>
            <person name="Ohbayashi R."/>
            <person name="Uzuka A."/>
            <person name="Nozaki H."/>
            <person name="Yoshikawa H."/>
            <person name="Miyagishima S.Y."/>
        </authorList>
    </citation>
    <scope>NUCLEOTIDE SEQUENCE [LARGE SCALE GENOMIC DNA]</scope>
    <source>
        <strain evidence="11 12">NIES-2499</strain>
    </source>
</reference>
<keyword evidence="4" id="KW-0521">NADP</keyword>
<keyword evidence="6" id="KW-1133">Transmembrane helix</keyword>
<dbReference type="EMBL" id="BEGY01000071">
    <property type="protein sequence ID" value="GAX81840.1"/>
    <property type="molecule type" value="Genomic_DNA"/>
</dbReference>
<keyword evidence="3" id="KW-0812">Transmembrane</keyword>
<dbReference type="GO" id="GO:0008750">
    <property type="term" value="F:proton-translocating NAD(P)+ transhydrogenase activity"/>
    <property type="evidence" value="ECO:0007669"/>
    <property type="project" value="UniProtKB-EC"/>
</dbReference>
<evidence type="ECO:0000256" key="4">
    <source>
        <dbReference type="ARBA" id="ARBA00022857"/>
    </source>
</evidence>
<evidence type="ECO:0000313" key="11">
    <source>
        <dbReference type="EMBL" id="GAX81840.1"/>
    </source>
</evidence>
<dbReference type="GO" id="GO:0006740">
    <property type="term" value="P:NADPH regeneration"/>
    <property type="evidence" value="ECO:0007669"/>
    <property type="project" value="TreeGrafter"/>
</dbReference>
<dbReference type="OrthoDB" id="37244at2759"/>
<dbReference type="EC" id="7.1.1.1" evidence="2"/>
<evidence type="ECO:0000256" key="6">
    <source>
        <dbReference type="ARBA" id="ARBA00022989"/>
    </source>
</evidence>
<dbReference type="Proteomes" id="UP000232323">
    <property type="component" value="Unassembled WGS sequence"/>
</dbReference>
<dbReference type="FunFam" id="3.40.50.1220:FF:000002">
    <property type="entry name" value="NAD(P) transhydrogenase subunit beta"/>
    <property type="match status" value="1"/>
</dbReference>
<evidence type="ECO:0000256" key="7">
    <source>
        <dbReference type="ARBA" id="ARBA00023027"/>
    </source>
</evidence>
<organism evidence="11 12">
    <name type="scientific">Chlamydomonas eustigma</name>
    <dbReference type="NCBI Taxonomy" id="1157962"/>
    <lineage>
        <taxon>Eukaryota</taxon>
        <taxon>Viridiplantae</taxon>
        <taxon>Chlorophyta</taxon>
        <taxon>core chlorophytes</taxon>
        <taxon>Chlorophyceae</taxon>
        <taxon>CS clade</taxon>
        <taxon>Chlamydomonadales</taxon>
        <taxon>Chlamydomonadaceae</taxon>
        <taxon>Chlamydomonas</taxon>
    </lineage>
</organism>
<keyword evidence="7" id="KW-0520">NAD</keyword>
<dbReference type="InterPro" id="IPR029035">
    <property type="entry name" value="DHS-like_NAD/FAD-binding_dom"/>
</dbReference>
<accession>A0A250XGC8</accession>
<name>A0A250XGC8_9CHLO</name>
<dbReference type="Pfam" id="PF02233">
    <property type="entry name" value="PNTB"/>
    <property type="match status" value="1"/>
</dbReference>
<keyword evidence="5" id="KW-1278">Translocase</keyword>
<dbReference type="GO" id="GO:0050661">
    <property type="term" value="F:NADP binding"/>
    <property type="evidence" value="ECO:0007669"/>
    <property type="project" value="TreeGrafter"/>
</dbReference>
<comment type="caution">
    <text evidence="11">The sequence shown here is derived from an EMBL/GenBank/DDBJ whole genome shotgun (WGS) entry which is preliminary data.</text>
</comment>
<evidence type="ECO:0000256" key="2">
    <source>
        <dbReference type="ARBA" id="ARBA00012943"/>
    </source>
</evidence>
<evidence type="ECO:0000256" key="1">
    <source>
        <dbReference type="ARBA" id="ARBA00004141"/>
    </source>
</evidence>
<dbReference type="Gene3D" id="3.40.50.1220">
    <property type="entry name" value="TPP-binding domain"/>
    <property type="match status" value="1"/>
</dbReference>
<dbReference type="GO" id="GO:0005743">
    <property type="term" value="C:mitochondrial inner membrane"/>
    <property type="evidence" value="ECO:0007669"/>
    <property type="project" value="TreeGrafter"/>
</dbReference>
<gene>
    <name evidence="11" type="ORF">CEUSTIGMA_g9268.t1</name>
</gene>
<dbReference type="SUPFAM" id="SSF52467">
    <property type="entry name" value="DHS-like NAD/FAD-binding domain"/>
    <property type="match status" value="1"/>
</dbReference>
<dbReference type="InterPro" id="IPR034300">
    <property type="entry name" value="PNTB-like"/>
</dbReference>
<evidence type="ECO:0000256" key="8">
    <source>
        <dbReference type="ARBA" id="ARBA00023136"/>
    </source>
</evidence>
<comment type="subcellular location">
    <subcellularLocation>
        <location evidence="1">Membrane</location>
        <topology evidence="1">Multi-pass membrane protein</topology>
    </subcellularLocation>
</comment>
<proteinExistence type="predicted"/>
<dbReference type="PANTHER" id="PTHR10160:SF19">
    <property type="entry name" value="PROTON-TRANSLOCATING NAD(P)(+) TRANSHYDROGENASE"/>
    <property type="match status" value="1"/>
</dbReference>
<protein>
    <recommendedName>
        <fullName evidence="2">proton-translocating NAD(P)(+) transhydrogenase</fullName>
        <ecNumber evidence="2">7.1.1.1</ecNumber>
    </recommendedName>
</protein>
<evidence type="ECO:0000259" key="10">
    <source>
        <dbReference type="Pfam" id="PF02233"/>
    </source>
</evidence>
<evidence type="ECO:0000256" key="3">
    <source>
        <dbReference type="ARBA" id="ARBA00022692"/>
    </source>
</evidence>
<evidence type="ECO:0000256" key="9">
    <source>
        <dbReference type="ARBA" id="ARBA00048202"/>
    </source>
</evidence>
<comment type="catalytic activity">
    <reaction evidence="9">
        <text>NAD(+) + NADPH + H(+)(in) = NADH + NADP(+) + H(+)(out)</text>
        <dbReference type="Rhea" id="RHEA:47992"/>
        <dbReference type="ChEBI" id="CHEBI:15378"/>
        <dbReference type="ChEBI" id="CHEBI:57540"/>
        <dbReference type="ChEBI" id="CHEBI:57783"/>
        <dbReference type="ChEBI" id="CHEBI:57945"/>
        <dbReference type="ChEBI" id="CHEBI:58349"/>
        <dbReference type="EC" id="7.1.1.1"/>
    </reaction>
</comment>
<keyword evidence="12" id="KW-1185">Reference proteome</keyword>